<dbReference type="EMBL" id="ML733434">
    <property type="protein sequence ID" value="KAB8219855.1"/>
    <property type="molecule type" value="Genomic_DNA"/>
</dbReference>
<evidence type="ECO:0000313" key="1">
    <source>
        <dbReference type="EMBL" id="KAB8219855.1"/>
    </source>
</evidence>
<evidence type="ECO:0000313" key="2">
    <source>
        <dbReference type="Proteomes" id="UP000326799"/>
    </source>
</evidence>
<name>A0A5N6ES61_9EURO</name>
<organism evidence="1 2">
    <name type="scientific">Aspergillus novoparasiticus</name>
    <dbReference type="NCBI Taxonomy" id="986946"/>
    <lineage>
        <taxon>Eukaryota</taxon>
        <taxon>Fungi</taxon>
        <taxon>Dikarya</taxon>
        <taxon>Ascomycota</taxon>
        <taxon>Pezizomycotina</taxon>
        <taxon>Eurotiomycetes</taxon>
        <taxon>Eurotiomycetidae</taxon>
        <taxon>Eurotiales</taxon>
        <taxon>Aspergillaceae</taxon>
        <taxon>Aspergillus</taxon>
        <taxon>Aspergillus subgen. Circumdati</taxon>
    </lineage>
</organism>
<dbReference type="Proteomes" id="UP000326799">
    <property type="component" value="Unassembled WGS sequence"/>
</dbReference>
<keyword evidence="2" id="KW-1185">Reference proteome</keyword>
<proteinExistence type="predicted"/>
<accession>A0A5N6ES61</accession>
<dbReference type="AlphaFoldDB" id="A0A5N6ES61"/>
<protein>
    <submittedName>
        <fullName evidence="1">Uncharacterized protein</fullName>
    </submittedName>
</protein>
<sequence>MLQTQASMRRKYPGAHLSGFYSPSLTSGPCISLPGMAVALGYVHGFRCEVMQYVCSDINNEAGCCDRYTPDIVYVS</sequence>
<reference evidence="1 2" key="1">
    <citation type="submission" date="2019-04" db="EMBL/GenBank/DDBJ databases">
        <title>Fungal friends and foes A comparative genomics study of 23 Aspergillus species from section Flavi.</title>
        <authorList>
            <consortium name="DOE Joint Genome Institute"/>
            <person name="Kjaerbolling I."/>
            <person name="Vesth T.C."/>
            <person name="Frisvad J.C."/>
            <person name="Nybo J.L."/>
            <person name="Theobald S."/>
            <person name="Kildgaard S."/>
            <person name="Petersen T.I."/>
            <person name="Kuo A."/>
            <person name="Sato A."/>
            <person name="Lyhne E.K."/>
            <person name="Kogle M.E."/>
            <person name="Wiebenga A."/>
            <person name="Kun R.S."/>
            <person name="Lubbers R.J."/>
            <person name="Makela M.R."/>
            <person name="Barry K."/>
            <person name="Chovatia M."/>
            <person name="Clum A."/>
            <person name="Daum C."/>
            <person name="Haridas S."/>
            <person name="He G."/>
            <person name="LaButti K."/>
            <person name="Lipzen A."/>
            <person name="Mondo S."/>
            <person name="Pangilinan J."/>
            <person name="Riley R."/>
            <person name="Salamov A."/>
            <person name="Simmons B.A."/>
            <person name="Magnuson J.K."/>
            <person name="Henrissat B."/>
            <person name="Mortensen U.H."/>
            <person name="Larsen T.O."/>
            <person name="De vries R.P."/>
            <person name="Grigoriev I.V."/>
            <person name="Machida M."/>
            <person name="Baker S.E."/>
            <person name="Andersen M.R."/>
        </authorList>
    </citation>
    <scope>NUCLEOTIDE SEQUENCE [LARGE SCALE GENOMIC DNA]</scope>
    <source>
        <strain evidence="1 2">CBS 126849</strain>
    </source>
</reference>
<gene>
    <name evidence="1" type="ORF">BDV33DRAFT_173031</name>
</gene>